<name>A0A0F7PYD9_9LACO</name>
<evidence type="ECO:0000256" key="8">
    <source>
        <dbReference type="ARBA" id="ARBA00022801"/>
    </source>
</evidence>
<dbReference type="PROSITE" id="PS50887">
    <property type="entry name" value="GGDEF"/>
    <property type="match status" value="1"/>
</dbReference>
<dbReference type="SUPFAM" id="SSF109604">
    <property type="entry name" value="HD-domain/PDEase-like"/>
    <property type="match status" value="1"/>
</dbReference>
<keyword evidence="10" id="KW-0067">ATP-binding</keyword>
<dbReference type="Pfam" id="PF01966">
    <property type="entry name" value="HD"/>
    <property type="match status" value="1"/>
</dbReference>
<dbReference type="Proteomes" id="UP000035027">
    <property type="component" value="Chromosome"/>
</dbReference>
<keyword evidence="6" id="KW-0547">Nucleotide-binding</keyword>
<evidence type="ECO:0000256" key="11">
    <source>
        <dbReference type="ARBA" id="ARBA00023118"/>
    </source>
</evidence>
<dbReference type="PANTHER" id="PTHR36528">
    <property type="entry name" value="CRISPR SYSTEM SINGLE-STRAND-SPECIFIC DEOXYRIBONUCLEASE CAS10/CSM1 (SUBTYPE III-A)"/>
    <property type="match status" value="1"/>
</dbReference>
<dbReference type="GO" id="GO:0051607">
    <property type="term" value="P:defense response to virus"/>
    <property type="evidence" value="ECO:0007669"/>
    <property type="project" value="UniProtKB-KW"/>
</dbReference>
<evidence type="ECO:0000256" key="2">
    <source>
        <dbReference type="ARBA" id="ARBA00005700"/>
    </source>
</evidence>
<evidence type="ECO:0000256" key="7">
    <source>
        <dbReference type="ARBA" id="ARBA00022759"/>
    </source>
</evidence>
<evidence type="ECO:0000313" key="15">
    <source>
        <dbReference type="Proteomes" id="UP000035027"/>
    </source>
</evidence>
<keyword evidence="4" id="KW-0808">Transferase</keyword>
<dbReference type="GO" id="GO:0004527">
    <property type="term" value="F:exonuclease activity"/>
    <property type="evidence" value="ECO:0007669"/>
    <property type="project" value="UniProtKB-KW"/>
</dbReference>
<keyword evidence="7" id="KW-0255">Endonuclease</keyword>
<evidence type="ECO:0000256" key="12">
    <source>
        <dbReference type="ARBA" id="ARBA00032922"/>
    </source>
</evidence>
<protein>
    <recommendedName>
        <fullName evidence="3">CRISPR system single-strand-specific deoxyribonuclease Cas10/Csm1 (subtype III-A)</fullName>
    </recommendedName>
    <alternativeName>
        <fullName evidence="12">Cyclic oligoadenylate synthase</fullName>
    </alternativeName>
</protein>
<dbReference type="PATRIC" id="fig|1194971.3.peg.736"/>
<comment type="similarity">
    <text evidence="2">Belongs to the CRISPR-associated Cas10/Csm1 family.</text>
</comment>
<evidence type="ECO:0000256" key="9">
    <source>
        <dbReference type="ARBA" id="ARBA00022839"/>
    </source>
</evidence>
<dbReference type="Gene3D" id="1.10.3210.10">
    <property type="entry name" value="Hypothetical protein af1432"/>
    <property type="match status" value="1"/>
</dbReference>
<dbReference type="CDD" id="cd09680">
    <property type="entry name" value="Cas10_III"/>
    <property type="match status" value="1"/>
</dbReference>
<proteinExistence type="inferred from homology"/>
<dbReference type="InterPro" id="IPR006674">
    <property type="entry name" value="HD_domain"/>
</dbReference>
<dbReference type="InterPro" id="IPR043128">
    <property type="entry name" value="Rev_trsase/Diguanyl_cyclase"/>
</dbReference>
<dbReference type="AlphaFoldDB" id="A0A0F7PYD9"/>
<dbReference type="GO" id="GO:0005524">
    <property type="term" value="F:ATP binding"/>
    <property type="evidence" value="ECO:0007669"/>
    <property type="project" value="UniProtKB-KW"/>
</dbReference>
<organism evidence="14 15">
    <name type="scientific">Ligilactobacillus salivarius str. Ren</name>
    <dbReference type="NCBI Taxonomy" id="1194971"/>
    <lineage>
        <taxon>Bacteria</taxon>
        <taxon>Bacillati</taxon>
        <taxon>Bacillota</taxon>
        <taxon>Bacilli</taxon>
        <taxon>Lactobacillales</taxon>
        <taxon>Lactobacillaceae</taxon>
        <taxon>Ligilactobacillus</taxon>
    </lineage>
</organism>
<dbReference type="EMBL" id="CP011403">
    <property type="protein sequence ID" value="AKI04284.1"/>
    <property type="molecule type" value="Genomic_DNA"/>
</dbReference>
<feature type="domain" description="GGDEF" evidence="13">
    <location>
        <begin position="518"/>
        <end position="656"/>
    </location>
</feature>
<evidence type="ECO:0000256" key="10">
    <source>
        <dbReference type="ARBA" id="ARBA00022840"/>
    </source>
</evidence>
<evidence type="ECO:0000256" key="5">
    <source>
        <dbReference type="ARBA" id="ARBA00022722"/>
    </source>
</evidence>
<keyword evidence="11" id="KW-0051">Antiviral defense</keyword>
<reference evidence="14 15" key="1">
    <citation type="submission" date="2015-05" db="EMBL/GenBank/DDBJ databases">
        <title>Complete genome sequence of Lactobacillus salivarius Ren, a probiotic strain with antitumor activity.</title>
        <authorList>
            <person name="Sun E."/>
            <person name="Zhao L."/>
            <person name="Liu S."/>
            <person name="Zhang M."/>
            <person name="Guo H."/>
            <person name="Ren F."/>
        </authorList>
    </citation>
    <scope>NUCLEOTIDE SEQUENCE [LARGE SCALE GENOMIC DNA]</scope>
    <source>
        <strain evidence="14 15">Ren</strain>
    </source>
</reference>
<evidence type="ECO:0000313" key="14">
    <source>
        <dbReference type="EMBL" id="AKI04284.1"/>
    </source>
</evidence>
<dbReference type="Pfam" id="PF18211">
    <property type="entry name" value="Csm1_B"/>
    <property type="match status" value="1"/>
</dbReference>
<comment type="cofactor">
    <cofactor evidence="1">
        <name>a divalent metal cation</name>
        <dbReference type="ChEBI" id="CHEBI:60240"/>
    </cofactor>
</comment>
<evidence type="ECO:0000256" key="4">
    <source>
        <dbReference type="ARBA" id="ARBA00022679"/>
    </source>
</evidence>
<dbReference type="Gene3D" id="3.30.70.270">
    <property type="match status" value="1"/>
</dbReference>
<keyword evidence="9" id="KW-0269">Exonuclease</keyword>
<accession>A0A0F7PYD9</accession>
<dbReference type="InterPro" id="IPR000160">
    <property type="entry name" value="GGDEF_dom"/>
</dbReference>
<dbReference type="InterPro" id="IPR041062">
    <property type="entry name" value="Csm1_B"/>
</dbReference>
<gene>
    <name evidence="14" type="ORF">LsR_00737</name>
</gene>
<keyword evidence="5" id="KW-0540">Nuclease</keyword>
<dbReference type="Pfam" id="PF20824">
    <property type="entry name" value="Cmr2_hel_dom2"/>
    <property type="match status" value="1"/>
</dbReference>
<dbReference type="PANTHER" id="PTHR36528:SF1">
    <property type="entry name" value="CRISPR SYSTEM SINGLE-STRAND-SPECIFIC DEOXYRIBONUCLEASE CAS10_CSM1 (SUBTYPE III-A)"/>
    <property type="match status" value="1"/>
</dbReference>
<evidence type="ECO:0000256" key="3">
    <source>
        <dbReference type="ARBA" id="ARBA00014333"/>
    </source>
</evidence>
<dbReference type="Pfam" id="PF22335">
    <property type="entry name" value="Cas10-Cmr2_palm2"/>
    <property type="match status" value="1"/>
</dbReference>
<dbReference type="NCBIfam" id="TIGR02578">
    <property type="entry name" value="cas_TM1811_Csm1"/>
    <property type="match status" value="1"/>
</dbReference>
<keyword evidence="8" id="KW-0378">Hydrolase</keyword>
<dbReference type="GO" id="GO:0016740">
    <property type="term" value="F:transferase activity"/>
    <property type="evidence" value="ECO:0007669"/>
    <property type="project" value="UniProtKB-KW"/>
</dbReference>
<dbReference type="InterPro" id="IPR048693">
    <property type="entry name" value="Cmr2-like_C"/>
</dbReference>
<dbReference type="InterPro" id="IPR013408">
    <property type="entry name" value="Cas10/Csm1"/>
</dbReference>
<evidence type="ECO:0000259" key="13">
    <source>
        <dbReference type="PROSITE" id="PS50887"/>
    </source>
</evidence>
<evidence type="ECO:0000256" key="1">
    <source>
        <dbReference type="ARBA" id="ARBA00001968"/>
    </source>
</evidence>
<dbReference type="GO" id="GO:0004519">
    <property type="term" value="F:endonuclease activity"/>
    <property type="evidence" value="ECO:0007669"/>
    <property type="project" value="UniProtKB-KW"/>
</dbReference>
<evidence type="ECO:0000256" key="6">
    <source>
        <dbReference type="ARBA" id="ARBA00022741"/>
    </source>
</evidence>
<dbReference type="InterPro" id="IPR052117">
    <property type="entry name" value="Cas10/Csm1_subtype-III-A"/>
</dbReference>
<sequence length="767" mass="88357">MDDKMNSLFYGSVLHDIGKIVQRSTNERITHSRIGVNYLRKFTDNIDILHQVNYHHVKEINGAKLENNDLAFITYIADNIASGTDRRKIETDTKRQWDSKTNLEDIFDRFGENSTRRYIVPSMLSEDTSKIFPVKDKVEFNSSEYTKIVTRITNTLSVINFAPDYQQSVLNLIEATASFIPSSTNVQESVDVSLYDHMRLTAGIACAIYLFLEEKQEYNYKNTLYNNSQNFYRQNAFKLVSFDISGIQKFLYTITTSGAHKQLRSRSFYLDMISETIVDSLLSKLGLSRANVIYSGGGRAYLVLPNTKSADKAIKEVEKEFNQFFIDKFNIQLYVSFGSSIFTANDLMDKKDNDEDNEKIYNSIFREVSHQISERKLSRYDVSTIKQLNMGGKKVGRECIICHSVDNLVEGENKCQLCFSLENFSSDLQKEKYFVVDDEVSGLQIGPNMYIHKVSEEDIKSGKVNGKIYTKNEFVTGADQSIRLMMGDYSYLHNNEFGKYSDRDWTKVDSSSSPVGIKRIAALRCDVDDLGYGFIGGFKEQNSGKYNTFSRIATFSRRMSIFFKTYINSFAKDKRLTIVYSGGDDVFVLGAWDEVIEFAIDLRQKFISWTDGKLTLSAGIGMFDSKTPINVIARETGTLEDAAKDNDKNSIALFDTKYTFNFDYFIDNVYNSKLSYIKEFFENQPEQGKTFIYRLLDLIYNRDTKDKISFARIAYTLAKAEESISKDKLENFTDFKSKMLNWFEDEEEILSTELALMLYIYQIRKDR</sequence>
<dbReference type="InterPro" id="IPR054767">
    <property type="entry name" value="Cas10-Cmr2_palm2"/>
</dbReference>
<dbReference type="RefSeq" id="WP_225356218.1">
    <property type="nucleotide sequence ID" value="NZ_CP011403.1"/>
</dbReference>